<keyword evidence="2" id="KW-1133">Transmembrane helix</keyword>
<dbReference type="RefSeq" id="WP_289503816.1">
    <property type="nucleotide sequence ID" value="NZ_CP116805.1"/>
</dbReference>
<feature type="transmembrane region" description="Helical" evidence="2">
    <location>
        <begin position="41"/>
        <end position="60"/>
    </location>
</feature>
<reference evidence="3" key="1">
    <citation type="submission" date="2023-01" db="EMBL/GenBank/DDBJ databases">
        <title>The genome sequence of Kordiimonadaceae bacterium 6D33.</title>
        <authorList>
            <person name="Liu Y."/>
        </authorList>
    </citation>
    <scope>NUCLEOTIDE SEQUENCE</scope>
    <source>
        <strain evidence="3">6D33</strain>
    </source>
</reference>
<dbReference type="Proteomes" id="UP001217500">
    <property type="component" value="Chromosome"/>
</dbReference>
<evidence type="ECO:0000313" key="4">
    <source>
        <dbReference type="Proteomes" id="UP001217500"/>
    </source>
</evidence>
<evidence type="ECO:0000313" key="3">
    <source>
        <dbReference type="EMBL" id="WCL54097.1"/>
    </source>
</evidence>
<keyword evidence="2" id="KW-0472">Membrane</keyword>
<protein>
    <submittedName>
        <fullName evidence="3">Uncharacterized protein</fullName>
    </submittedName>
</protein>
<gene>
    <name evidence="3" type="ORF">PH603_16280</name>
</gene>
<name>A0AAE9XPY1_9PROT</name>
<evidence type="ECO:0000256" key="1">
    <source>
        <dbReference type="SAM" id="MobiDB-lite"/>
    </source>
</evidence>
<dbReference type="AlphaFoldDB" id="A0AAE9XPY1"/>
<proteinExistence type="predicted"/>
<sequence>MKLTLSVIGVIVFYAKANTLYSAALSSGELRPRISHFTTPLFFIVSLGYAVKYLYQLIFYRTAIHIDESFIALAKDMKREKISWRDVAGAQVVEEVETFGEDICTSWHLRLVAPDNTEIIKYCISAHDIDPNALKASISLFAKTELLPNPVEPAQIQEQATRRKSYGPPRR</sequence>
<keyword evidence="4" id="KW-1185">Reference proteome</keyword>
<keyword evidence="2" id="KW-0812">Transmembrane</keyword>
<evidence type="ECO:0000256" key="2">
    <source>
        <dbReference type="SAM" id="Phobius"/>
    </source>
</evidence>
<feature type="compositionally biased region" description="Basic residues" evidence="1">
    <location>
        <begin position="162"/>
        <end position="171"/>
    </location>
</feature>
<feature type="region of interest" description="Disordered" evidence="1">
    <location>
        <begin position="152"/>
        <end position="171"/>
    </location>
</feature>
<accession>A0AAE9XPY1</accession>
<dbReference type="EMBL" id="CP116805">
    <property type="protein sequence ID" value="WCL54097.1"/>
    <property type="molecule type" value="Genomic_DNA"/>
</dbReference>
<organism evidence="3 4">
    <name type="scientific">Gimibacter soli</name>
    <dbReference type="NCBI Taxonomy" id="3024400"/>
    <lineage>
        <taxon>Bacteria</taxon>
        <taxon>Pseudomonadati</taxon>
        <taxon>Pseudomonadota</taxon>
        <taxon>Alphaproteobacteria</taxon>
        <taxon>Kordiimonadales</taxon>
        <taxon>Temperatibacteraceae</taxon>
        <taxon>Gimibacter</taxon>
    </lineage>
</organism>
<dbReference type="KEGG" id="gso:PH603_16280"/>